<protein>
    <submittedName>
        <fullName evidence="2">VWA domain-containing protein</fullName>
    </submittedName>
</protein>
<evidence type="ECO:0000313" key="3">
    <source>
        <dbReference type="EMBL" id="PWK21308.1"/>
    </source>
</evidence>
<evidence type="ECO:0000313" key="5">
    <source>
        <dbReference type="Proteomes" id="UP000651837"/>
    </source>
</evidence>
<keyword evidence="1" id="KW-1133">Transmembrane helix</keyword>
<dbReference type="SUPFAM" id="SSF53300">
    <property type="entry name" value="vWA-like"/>
    <property type="match status" value="1"/>
</dbReference>
<dbReference type="PANTHER" id="PTHR37947">
    <property type="entry name" value="BLL2462 PROTEIN"/>
    <property type="match status" value="1"/>
</dbReference>
<dbReference type="EMBL" id="QGGQ01000012">
    <property type="protein sequence ID" value="PWK21308.1"/>
    <property type="molecule type" value="Genomic_DNA"/>
</dbReference>
<reference evidence="3 4" key="1">
    <citation type="submission" date="2018-05" db="EMBL/GenBank/DDBJ databases">
        <title>Genomic Encyclopedia of Archaeal and Bacterial Type Strains, Phase II (KMG-II): from individual species to whole genera.</title>
        <authorList>
            <person name="Goeker M."/>
        </authorList>
    </citation>
    <scope>NUCLEOTIDE SEQUENCE [LARGE SCALE GENOMIC DNA]</scope>
    <source>
        <strain evidence="3 4">DSM 23514</strain>
    </source>
</reference>
<gene>
    <name evidence="2" type="ORF">HZY62_17895</name>
    <name evidence="3" type="ORF">LX92_03812</name>
</gene>
<feature type="transmembrane region" description="Helical" evidence="1">
    <location>
        <begin position="6"/>
        <end position="24"/>
    </location>
</feature>
<proteinExistence type="predicted"/>
<dbReference type="OrthoDB" id="9763076at2"/>
<dbReference type="EMBL" id="JACWLN010000011">
    <property type="protein sequence ID" value="MBD1262476.1"/>
    <property type="molecule type" value="Genomic_DNA"/>
</dbReference>
<evidence type="ECO:0000313" key="4">
    <source>
        <dbReference type="Proteomes" id="UP000245667"/>
    </source>
</evidence>
<name>A0A316DV11_9FLAO</name>
<keyword evidence="1" id="KW-0812">Transmembrane</keyword>
<dbReference type="AlphaFoldDB" id="A0A316DV11"/>
<evidence type="ECO:0000256" key="1">
    <source>
        <dbReference type="SAM" id="Phobius"/>
    </source>
</evidence>
<comment type="caution">
    <text evidence="3">The sequence shown here is derived from an EMBL/GenBank/DDBJ whole genome shotgun (WGS) entry which is preliminary data.</text>
</comment>
<dbReference type="RefSeq" id="WP_109653965.1">
    <property type="nucleotide sequence ID" value="NZ_JACWLN010000011.1"/>
</dbReference>
<dbReference type="InterPro" id="IPR036465">
    <property type="entry name" value="vWFA_dom_sf"/>
</dbReference>
<keyword evidence="5" id="KW-1185">Reference proteome</keyword>
<dbReference type="PANTHER" id="PTHR37947:SF1">
    <property type="entry name" value="BLL2462 PROTEIN"/>
    <property type="match status" value="1"/>
</dbReference>
<accession>A0A316DV11</accession>
<reference evidence="2 5" key="2">
    <citation type="submission" date="2020-07" db="EMBL/GenBank/DDBJ databases">
        <title>The draft genome sequence of Maribacter polysiphoniae KCTC 22021.</title>
        <authorList>
            <person name="Mu L."/>
        </authorList>
    </citation>
    <scope>NUCLEOTIDE SEQUENCE [LARGE SCALE GENOMIC DNA]</scope>
    <source>
        <strain evidence="2 5">KCTC 22021</strain>
    </source>
</reference>
<dbReference type="Proteomes" id="UP000651837">
    <property type="component" value="Unassembled WGS sequence"/>
</dbReference>
<dbReference type="Proteomes" id="UP000245667">
    <property type="component" value="Unassembled WGS sequence"/>
</dbReference>
<feature type="transmembrane region" description="Helical" evidence="1">
    <location>
        <begin position="36"/>
        <end position="54"/>
    </location>
</feature>
<evidence type="ECO:0000313" key="2">
    <source>
        <dbReference type="EMBL" id="MBD1262476.1"/>
    </source>
</evidence>
<organism evidence="3 4">
    <name type="scientific">Maribacter polysiphoniae</name>
    <dbReference type="NCBI Taxonomy" id="429344"/>
    <lineage>
        <taxon>Bacteria</taxon>
        <taxon>Pseudomonadati</taxon>
        <taxon>Bacteroidota</taxon>
        <taxon>Flavobacteriia</taxon>
        <taxon>Flavobacteriales</taxon>
        <taxon>Flavobacteriaceae</taxon>
        <taxon>Maribacter</taxon>
    </lineage>
</organism>
<keyword evidence="1" id="KW-0472">Membrane</keyword>
<sequence>MQTTTVLAIILAAIAALLVVIFQYYYRSKIKGKQRLLLSFLRYLAVFSTFLLLINPKFIKKKFYLEKSNLIVLVDNSSSIKNSIGQNQVNAILTELNASDNLKDKFNIQQYGFGRELRVLDSLTFNENATDIAKGIKTLNTIFDHSRSAIVLLSDGNNTLGDDYEYYGNQQKSTIFPLVVGDTTRYDDLKIVQVNSNKYAFLKNKFPLEVFVSYDGEDHIVSRFKITMNGKTVHSQKLELSKNNNSASINVLLNAATVGLKTLKISLDPLENEKNITNNIKNIAIEVIDEKTNIAIISELLHPDIGALKKSIESNEQRSVELLKPIDDLGKLEDVDLIILYQPTPSFSKTYDFIAKSNIATFTITGPKTNWDFLNKTQNSFSKNSYDQAEEVSPLVNKGFNKFNIPDIDFYNYPPLETNLGETMIIKNSYGLLSQKIKGSDIGEPLLIVLDDDKRREAVLFGENLWKWRVQNYKEQQNFNQFDELIGKIILYLSVNEPKDRLVLDYESFYDHGNDAKITVNYFDESFTFDPNAQITLQLRKKGANTVQDFPMLLKGGYYETDLSNMPSGEYAFSVKVEDENLTKSGSFNILDFDVEKQFTSSNYKKMERLANGTGGKLYFPKDTHILIDDLLANDQFKPIQKSDENVVPLVDFRFLLGLIIAALSVEWFIRKYNGLN</sequence>